<reference evidence="2" key="1">
    <citation type="journal article" date="2019" name="Int. J. Syst. Evol. Microbiol.">
        <title>The Global Catalogue of Microorganisms (GCM) 10K type strain sequencing project: providing services to taxonomists for standard genome sequencing and annotation.</title>
        <authorList>
            <consortium name="The Broad Institute Genomics Platform"/>
            <consortium name="The Broad Institute Genome Sequencing Center for Infectious Disease"/>
            <person name="Wu L."/>
            <person name="Ma J."/>
        </authorList>
    </citation>
    <scope>NUCLEOTIDE SEQUENCE [LARGE SCALE GENOMIC DNA]</scope>
    <source>
        <strain evidence="2">CECT 7184</strain>
    </source>
</reference>
<protein>
    <submittedName>
        <fullName evidence="1">Uncharacterized protein</fullName>
    </submittedName>
</protein>
<dbReference type="Proteomes" id="UP001242368">
    <property type="component" value="Unassembled WGS sequence"/>
</dbReference>
<gene>
    <name evidence="1" type="ORF">QW060_19400</name>
</gene>
<dbReference type="RefSeq" id="WP_290364949.1">
    <property type="nucleotide sequence ID" value="NZ_JAUFQU010000022.1"/>
</dbReference>
<proteinExistence type="predicted"/>
<comment type="caution">
    <text evidence="1">The sequence shown here is derived from an EMBL/GenBank/DDBJ whole genome shotgun (WGS) entry which is preliminary data.</text>
</comment>
<evidence type="ECO:0000313" key="1">
    <source>
        <dbReference type="EMBL" id="MDN3709200.1"/>
    </source>
</evidence>
<sequence>MDCTQQLRVRVMDAATQEVITTALVDLYSSTYKEYGSSTGYENGLYGFTHKFECGMPYRIKAAAKGYLTKEELVVLPQTSSETVHTIALSKEKVKVEKEDDLFKISNLTRSILIWINTISVRMQPQNLPRLWK</sequence>
<keyword evidence="2" id="KW-1185">Reference proteome</keyword>
<dbReference type="EMBL" id="JAUFQU010000022">
    <property type="protein sequence ID" value="MDN3709200.1"/>
    <property type="molecule type" value="Genomic_DNA"/>
</dbReference>
<name>A0ABT8CY80_9FLAO</name>
<accession>A0ABT8CY80</accession>
<organism evidence="1 2">
    <name type="scientific">Paenimyroides ceti</name>
    <dbReference type="NCBI Taxonomy" id="395087"/>
    <lineage>
        <taxon>Bacteria</taxon>
        <taxon>Pseudomonadati</taxon>
        <taxon>Bacteroidota</taxon>
        <taxon>Flavobacteriia</taxon>
        <taxon>Flavobacteriales</taxon>
        <taxon>Flavobacteriaceae</taxon>
        <taxon>Paenimyroides</taxon>
    </lineage>
</organism>
<evidence type="ECO:0000313" key="2">
    <source>
        <dbReference type="Proteomes" id="UP001242368"/>
    </source>
</evidence>